<reference evidence="2" key="1">
    <citation type="journal article" date="2022" name="Mol. Ecol. Resour.">
        <title>The genomes of chicory, endive, great burdock and yacon provide insights into Asteraceae palaeo-polyploidization history and plant inulin production.</title>
        <authorList>
            <person name="Fan W."/>
            <person name="Wang S."/>
            <person name="Wang H."/>
            <person name="Wang A."/>
            <person name="Jiang F."/>
            <person name="Liu H."/>
            <person name="Zhao H."/>
            <person name="Xu D."/>
            <person name="Zhang Y."/>
        </authorList>
    </citation>
    <scope>NUCLEOTIDE SEQUENCE [LARGE SCALE GENOMIC DNA]</scope>
    <source>
        <strain evidence="2">cv. Punajuju</strain>
    </source>
</reference>
<dbReference type="Proteomes" id="UP001055811">
    <property type="component" value="Linkage Group LG03"/>
</dbReference>
<protein>
    <submittedName>
        <fullName evidence="1">Uncharacterized protein</fullName>
    </submittedName>
</protein>
<evidence type="ECO:0000313" key="1">
    <source>
        <dbReference type="EMBL" id="KAI3766293.1"/>
    </source>
</evidence>
<dbReference type="EMBL" id="CM042011">
    <property type="protein sequence ID" value="KAI3766293.1"/>
    <property type="molecule type" value="Genomic_DNA"/>
</dbReference>
<name>A0ACB9F6A0_CICIN</name>
<keyword evidence="2" id="KW-1185">Reference proteome</keyword>
<evidence type="ECO:0000313" key="2">
    <source>
        <dbReference type="Proteomes" id="UP001055811"/>
    </source>
</evidence>
<reference evidence="1 2" key="2">
    <citation type="journal article" date="2022" name="Mol. Ecol. Resour.">
        <title>The genomes of chicory, endive, great burdock and yacon provide insights into Asteraceae paleo-polyploidization history and plant inulin production.</title>
        <authorList>
            <person name="Fan W."/>
            <person name="Wang S."/>
            <person name="Wang H."/>
            <person name="Wang A."/>
            <person name="Jiang F."/>
            <person name="Liu H."/>
            <person name="Zhao H."/>
            <person name="Xu D."/>
            <person name="Zhang Y."/>
        </authorList>
    </citation>
    <scope>NUCLEOTIDE SEQUENCE [LARGE SCALE GENOMIC DNA]</scope>
    <source>
        <strain evidence="2">cv. Punajuju</strain>
        <tissue evidence="1">Leaves</tissue>
    </source>
</reference>
<gene>
    <name evidence="1" type="ORF">L2E82_16346</name>
</gene>
<organism evidence="1 2">
    <name type="scientific">Cichorium intybus</name>
    <name type="common">Chicory</name>
    <dbReference type="NCBI Taxonomy" id="13427"/>
    <lineage>
        <taxon>Eukaryota</taxon>
        <taxon>Viridiplantae</taxon>
        <taxon>Streptophyta</taxon>
        <taxon>Embryophyta</taxon>
        <taxon>Tracheophyta</taxon>
        <taxon>Spermatophyta</taxon>
        <taxon>Magnoliopsida</taxon>
        <taxon>eudicotyledons</taxon>
        <taxon>Gunneridae</taxon>
        <taxon>Pentapetalae</taxon>
        <taxon>asterids</taxon>
        <taxon>campanulids</taxon>
        <taxon>Asterales</taxon>
        <taxon>Asteraceae</taxon>
        <taxon>Cichorioideae</taxon>
        <taxon>Cichorieae</taxon>
        <taxon>Cichoriinae</taxon>
        <taxon>Cichorium</taxon>
    </lineage>
</organism>
<accession>A0ACB9F6A0</accession>
<proteinExistence type="predicted"/>
<comment type="caution">
    <text evidence="1">The sequence shown here is derived from an EMBL/GenBank/DDBJ whole genome shotgun (WGS) entry which is preliminary data.</text>
</comment>
<sequence>MLKEEGFSLFNSFSLRWVVGLFLEYAVWFRAFRRAALLHFDCRLLFCVNKQQFPQTFLSFKAFHFANFVANASLENGHPLSLRQ</sequence>